<keyword evidence="5" id="KW-1185">Reference proteome</keyword>
<dbReference type="GO" id="GO:0051996">
    <property type="term" value="F:squalene synthase [NAD(P)H] activity"/>
    <property type="evidence" value="ECO:0007669"/>
    <property type="project" value="InterPro"/>
</dbReference>
<dbReference type="InterPro" id="IPR019845">
    <property type="entry name" value="Squalene/phytoene_synthase_CS"/>
</dbReference>
<sequence>MHATNCLVQCEEMIREGSSTFYKAFGYLPSPRKEAVYVIYAFCRMIDDSVDEPERSLYSIDELEHHLNELATAEGHFIWPALRWLFQQFPNLQKAPFYKQMEGQRRDLVQTEYNTMEELEHYCYLVAGTVGEMLLPVLHESPDEKVVESGVYLGKAMQIVNIVRDIGEDKRRGRRYVPLDWMQECGYSEECFQAEDVNEGLKQLILKLEQKAKEWFALGLRDLDTYPTSSAFSVELAALFYGSILDAVKSNEYQVFRKRAYVSGVQKASMLLSIMRRYNMSNHKAESSAVS</sequence>
<dbReference type="KEGG" id="palo:E6C60_1950"/>
<dbReference type="SFLD" id="SFLDS00005">
    <property type="entry name" value="Isoprenoid_Synthase_Type_I"/>
    <property type="match status" value="1"/>
</dbReference>
<dbReference type="InterPro" id="IPR044843">
    <property type="entry name" value="Trans_IPPS_bact-type"/>
</dbReference>
<dbReference type="RefSeq" id="WP_138225653.1">
    <property type="nucleotide sequence ID" value="NZ_CP040396.1"/>
</dbReference>
<dbReference type="Gene3D" id="1.10.600.10">
    <property type="entry name" value="Farnesyl Diphosphate Synthase"/>
    <property type="match status" value="1"/>
</dbReference>
<evidence type="ECO:0000256" key="1">
    <source>
        <dbReference type="ARBA" id="ARBA00004829"/>
    </source>
</evidence>
<dbReference type="Proteomes" id="UP000300879">
    <property type="component" value="Chromosome"/>
</dbReference>
<organism evidence="4 5">
    <name type="scientific">Paenibacillus algicola</name>
    <dbReference type="NCBI Taxonomy" id="2565926"/>
    <lineage>
        <taxon>Bacteria</taxon>
        <taxon>Bacillati</taxon>
        <taxon>Bacillota</taxon>
        <taxon>Bacilli</taxon>
        <taxon>Bacillales</taxon>
        <taxon>Paenibacillaceae</taxon>
        <taxon>Paenibacillus</taxon>
    </lineage>
</organism>
<name>A0A4P8XJX0_9BACL</name>
<protein>
    <submittedName>
        <fullName evidence="4">Squalene/phytoene synthase</fullName>
    </submittedName>
</protein>
<dbReference type="GO" id="GO:0004311">
    <property type="term" value="F:geranylgeranyl diphosphate synthase activity"/>
    <property type="evidence" value="ECO:0007669"/>
    <property type="project" value="InterPro"/>
</dbReference>
<proteinExistence type="predicted"/>
<reference evidence="4 5" key="1">
    <citation type="submission" date="2019-05" db="EMBL/GenBank/DDBJ databases">
        <authorList>
            <person name="Chen C."/>
        </authorList>
    </citation>
    <scope>NUCLEOTIDE SEQUENCE [LARGE SCALE GENOMIC DNA]</scope>
    <source>
        <strain evidence="4 5">HB172198</strain>
    </source>
</reference>
<dbReference type="SFLD" id="SFLDG01018">
    <property type="entry name" value="Squalene/Phytoene_Synthase_Lik"/>
    <property type="match status" value="1"/>
</dbReference>
<dbReference type="AlphaFoldDB" id="A0A4P8XJX0"/>
<dbReference type="OrthoDB" id="9787280at2"/>
<dbReference type="CDD" id="cd00683">
    <property type="entry name" value="Trans_IPPS_HH"/>
    <property type="match status" value="1"/>
</dbReference>
<gene>
    <name evidence="4" type="ORF">E6C60_1950</name>
</gene>
<evidence type="ECO:0000256" key="3">
    <source>
        <dbReference type="ARBA" id="ARBA00022746"/>
    </source>
</evidence>
<evidence type="ECO:0000256" key="2">
    <source>
        <dbReference type="ARBA" id="ARBA00022679"/>
    </source>
</evidence>
<dbReference type="InterPro" id="IPR002060">
    <property type="entry name" value="Squ/phyt_synthse"/>
</dbReference>
<dbReference type="PROSITE" id="PS01044">
    <property type="entry name" value="SQUALEN_PHYTOEN_SYN_1"/>
    <property type="match status" value="1"/>
</dbReference>
<comment type="pathway">
    <text evidence="1">Carotenoid biosynthesis.</text>
</comment>
<dbReference type="GO" id="GO:0016117">
    <property type="term" value="P:carotenoid biosynthetic process"/>
    <property type="evidence" value="ECO:0007669"/>
    <property type="project" value="UniProtKB-KW"/>
</dbReference>
<evidence type="ECO:0000313" key="5">
    <source>
        <dbReference type="Proteomes" id="UP000300879"/>
    </source>
</evidence>
<dbReference type="SUPFAM" id="SSF48576">
    <property type="entry name" value="Terpenoid synthases"/>
    <property type="match status" value="1"/>
</dbReference>
<dbReference type="InterPro" id="IPR008949">
    <property type="entry name" value="Isoprenoid_synthase_dom_sf"/>
</dbReference>
<dbReference type="SFLD" id="SFLDG01212">
    <property type="entry name" value="Phytoene_synthase_like"/>
    <property type="match status" value="1"/>
</dbReference>
<evidence type="ECO:0000313" key="4">
    <source>
        <dbReference type="EMBL" id="QCT02665.1"/>
    </source>
</evidence>
<dbReference type="EMBL" id="CP040396">
    <property type="protein sequence ID" value="QCT02665.1"/>
    <property type="molecule type" value="Genomic_DNA"/>
</dbReference>
<accession>A0A4P8XJX0</accession>
<dbReference type="PANTHER" id="PTHR31480">
    <property type="entry name" value="BIFUNCTIONAL LYCOPENE CYCLASE/PHYTOENE SYNTHASE"/>
    <property type="match status" value="1"/>
</dbReference>
<dbReference type="PROSITE" id="PS01045">
    <property type="entry name" value="SQUALEN_PHYTOEN_SYN_2"/>
    <property type="match status" value="1"/>
</dbReference>
<keyword evidence="3" id="KW-0125">Carotenoid biosynthesis</keyword>
<dbReference type="Pfam" id="PF00494">
    <property type="entry name" value="SQS_PSY"/>
    <property type="match status" value="1"/>
</dbReference>
<dbReference type="InterPro" id="IPR033904">
    <property type="entry name" value="Trans_IPPS_HH"/>
</dbReference>
<keyword evidence="2" id="KW-0808">Transferase</keyword>